<evidence type="ECO:0000313" key="20">
    <source>
        <dbReference type="EMBL" id="SMY26235.1"/>
    </source>
</evidence>
<evidence type="ECO:0000259" key="18">
    <source>
        <dbReference type="PROSITE" id="PS50902"/>
    </source>
</evidence>
<dbReference type="GO" id="GO:0010181">
    <property type="term" value="F:FMN binding"/>
    <property type="evidence" value="ECO:0007669"/>
    <property type="project" value="UniProtKB-UniRule"/>
</dbReference>
<dbReference type="InterPro" id="IPR029039">
    <property type="entry name" value="Flavoprotein-like_sf"/>
</dbReference>
<evidence type="ECO:0000256" key="8">
    <source>
        <dbReference type="ARBA" id="ARBA00022827"/>
    </source>
</evidence>
<dbReference type="SUPFAM" id="SSF48264">
    <property type="entry name" value="Cytochrome P450"/>
    <property type="match status" value="1"/>
</dbReference>
<feature type="binding site" description="axial binding residue" evidence="17">
    <location>
        <position position="401"/>
    </location>
    <ligand>
        <name>heme</name>
        <dbReference type="ChEBI" id="CHEBI:30413"/>
    </ligand>
    <ligandPart>
        <name>Fe</name>
        <dbReference type="ChEBI" id="CHEBI:18248"/>
    </ligandPart>
</feature>
<keyword evidence="7 16" id="KW-0479">Metal-binding</keyword>
<evidence type="ECO:0000256" key="16">
    <source>
        <dbReference type="PIRNR" id="PIRNR000209"/>
    </source>
</evidence>
<evidence type="ECO:0000313" key="21">
    <source>
        <dbReference type="Proteomes" id="UP000215453"/>
    </source>
</evidence>
<evidence type="ECO:0000256" key="13">
    <source>
        <dbReference type="ARBA" id="ARBA00023033"/>
    </source>
</evidence>
<evidence type="ECO:0000256" key="17">
    <source>
        <dbReference type="PIRSR" id="PIRSR000209-1"/>
    </source>
</evidence>
<gene>
    <name evidence="20" type="ORF">ZT1A5_G7677</name>
</gene>
<evidence type="ECO:0000256" key="7">
    <source>
        <dbReference type="ARBA" id="ARBA00022723"/>
    </source>
</evidence>
<dbReference type="InterPro" id="IPR001128">
    <property type="entry name" value="Cyt_P450"/>
</dbReference>
<dbReference type="InterPro" id="IPR008254">
    <property type="entry name" value="Flavodoxin/NO_synth"/>
</dbReference>
<dbReference type="SUPFAM" id="SSF63380">
    <property type="entry name" value="Riboflavin synthase domain-like"/>
    <property type="match status" value="1"/>
</dbReference>
<protein>
    <recommendedName>
        <fullName evidence="16">Bifunctional cytochrome P450/NADPH--P450 reductase</fullName>
    </recommendedName>
    <domain>
        <recommendedName>
            <fullName evidence="16">Cytochrome P450</fullName>
            <ecNumber evidence="16">1.14.14.1</ecNumber>
        </recommendedName>
    </domain>
    <domain>
        <recommendedName>
            <fullName evidence="16">NADPH--cytochrome P450 reductase</fullName>
            <ecNumber evidence="16">1.6.2.4</ecNumber>
        </recommendedName>
    </domain>
</protein>
<dbReference type="GO" id="GO:0020037">
    <property type="term" value="F:heme binding"/>
    <property type="evidence" value="ECO:0007669"/>
    <property type="project" value="UniProtKB-UniRule"/>
</dbReference>
<dbReference type="PIRSF" id="PIRSF000209">
    <property type="entry name" value="Bifunctional_P450_P450R"/>
    <property type="match status" value="1"/>
</dbReference>
<dbReference type="GO" id="GO:0005829">
    <property type="term" value="C:cytosol"/>
    <property type="evidence" value="ECO:0007669"/>
    <property type="project" value="TreeGrafter"/>
</dbReference>
<evidence type="ECO:0000256" key="14">
    <source>
        <dbReference type="ARBA" id="ARBA00047827"/>
    </source>
</evidence>
<evidence type="ECO:0000256" key="5">
    <source>
        <dbReference type="ARBA" id="ARBA00022630"/>
    </source>
</evidence>
<keyword evidence="10 16" id="KW-0249">Electron transport</keyword>
<dbReference type="AlphaFoldDB" id="A0A1Y6LPJ6"/>
<feature type="domain" description="FAD-binding FR-type" evidence="19">
    <location>
        <begin position="668"/>
        <end position="892"/>
    </location>
</feature>
<keyword evidence="5 16" id="KW-0285">Flavoprotein</keyword>
<keyword evidence="11 16" id="KW-0560">Oxidoreductase</keyword>
<dbReference type="InterPro" id="IPR003097">
    <property type="entry name" value="CysJ-like_FAD-binding"/>
</dbReference>
<dbReference type="CDD" id="cd11068">
    <property type="entry name" value="CYP120A1"/>
    <property type="match status" value="1"/>
</dbReference>
<keyword evidence="8 16" id="KW-0274">FAD</keyword>
<evidence type="ECO:0000256" key="9">
    <source>
        <dbReference type="ARBA" id="ARBA00022857"/>
    </source>
</evidence>
<keyword evidence="9 16" id="KW-0521">NADP</keyword>
<dbReference type="InterPro" id="IPR002401">
    <property type="entry name" value="Cyt_P450_E_grp-I"/>
</dbReference>
<dbReference type="PROSITE" id="PS50902">
    <property type="entry name" value="FLAVODOXIN_LIKE"/>
    <property type="match status" value="1"/>
</dbReference>
<dbReference type="EC" id="1.6.2.4" evidence="16"/>
<comment type="cofactor">
    <cofactor evidence="1 16 17">
        <name>heme</name>
        <dbReference type="ChEBI" id="CHEBI:30413"/>
    </cofactor>
</comment>
<dbReference type="GO" id="GO:0005506">
    <property type="term" value="F:iron ion binding"/>
    <property type="evidence" value="ECO:0007669"/>
    <property type="project" value="UniProtKB-UniRule"/>
</dbReference>
<reference evidence="20 21" key="1">
    <citation type="submission" date="2016-10" db="EMBL/GenBank/DDBJ databases">
        <authorList>
            <person name="Varghese N."/>
        </authorList>
    </citation>
    <scope>NUCLEOTIDE SEQUENCE [LARGE SCALE GENOMIC DNA]</scope>
</reference>
<dbReference type="Pfam" id="PF00067">
    <property type="entry name" value="p450"/>
    <property type="match status" value="1"/>
</dbReference>
<comment type="catalytic activity">
    <reaction evidence="14 16">
        <text>an organic molecule + reduced [NADPH--hemoprotein reductase] + O2 = an alcohol + oxidized [NADPH--hemoprotein reductase] + H2O + H(+)</text>
        <dbReference type="Rhea" id="RHEA:17149"/>
        <dbReference type="Rhea" id="RHEA-COMP:11964"/>
        <dbReference type="Rhea" id="RHEA-COMP:11965"/>
        <dbReference type="ChEBI" id="CHEBI:15377"/>
        <dbReference type="ChEBI" id="CHEBI:15378"/>
        <dbReference type="ChEBI" id="CHEBI:15379"/>
        <dbReference type="ChEBI" id="CHEBI:30879"/>
        <dbReference type="ChEBI" id="CHEBI:57618"/>
        <dbReference type="ChEBI" id="CHEBI:58210"/>
        <dbReference type="ChEBI" id="CHEBI:142491"/>
        <dbReference type="EC" id="1.14.14.1"/>
    </reaction>
</comment>
<dbReference type="GO" id="GO:0070330">
    <property type="term" value="F:aromatase activity"/>
    <property type="evidence" value="ECO:0007669"/>
    <property type="project" value="UniProtKB-UniRule"/>
</dbReference>
<dbReference type="InterPro" id="IPR017938">
    <property type="entry name" value="Riboflavin_synthase-like_b-brl"/>
</dbReference>
<dbReference type="PRINTS" id="PR00385">
    <property type="entry name" value="P450"/>
</dbReference>
<dbReference type="InterPro" id="IPR039261">
    <property type="entry name" value="FNR_nucleotide-bd"/>
</dbReference>
<evidence type="ECO:0000256" key="11">
    <source>
        <dbReference type="ARBA" id="ARBA00023002"/>
    </source>
</evidence>
<dbReference type="Proteomes" id="UP000215453">
    <property type="component" value="Chromosome 7"/>
</dbReference>
<dbReference type="SUPFAM" id="SSF52343">
    <property type="entry name" value="Ferredoxin reductase-like, C-terminal NADP-linked domain"/>
    <property type="match status" value="1"/>
</dbReference>
<evidence type="ECO:0000256" key="2">
    <source>
        <dbReference type="ARBA" id="ARBA00010018"/>
    </source>
</evidence>
<accession>A0A1Y6LPJ6</accession>
<keyword evidence="6 16" id="KW-0288">FMN</keyword>
<evidence type="ECO:0000256" key="12">
    <source>
        <dbReference type="ARBA" id="ARBA00023004"/>
    </source>
</evidence>
<dbReference type="GO" id="GO:0003958">
    <property type="term" value="F:NADPH-hemoprotein reductase activity"/>
    <property type="evidence" value="ECO:0007669"/>
    <property type="project" value="UniProtKB-UniRule"/>
</dbReference>
<dbReference type="InterPro" id="IPR023206">
    <property type="entry name" value="Bifunctional_P450_P450_red"/>
</dbReference>
<evidence type="ECO:0000256" key="4">
    <source>
        <dbReference type="ARBA" id="ARBA00022617"/>
    </source>
</evidence>
<evidence type="ECO:0000256" key="3">
    <source>
        <dbReference type="ARBA" id="ARBA00022448"/>
    </source>
</evidence>
<dbReference type="PANTHER" id="PTHR19384:SF127">
    <property type="entry name" value="BIFUNCTIONAL CYTOCHROME P450_NADPH--P450 REDUCTASE"/>
    <property type="match status" value="1"/>
</dbReference>
<keyword evidence="13 16" id="KW-0503">Monooxygenase</keyword>
<dbReference type="Gene3D" id="3.40.50.360">
    <property type="match status" value="1"/>
</dbReference>
<dbReference type="SUPFAM" id="SSF52218">
    <property type="entry name" value="Flavoproteins"/>
    <property type="match status" value="1"/>
</dbReference>
<dbReference type="FunFam" id="2.40.30.10:FF:000198">
    <property type="entry name" value="Bifunctional cytochrome P450/NADPH--P450 reductase"/>
    <property type="match status" value="1"/>
</dbReference>
<keyword evidence="4 16" id="KW-0349">Heme</keyword>
<dbReference type="Gene3D" id="1.10.630.10">
    <property type="entry name" value="Cytochrome P450"/>
    <property type="match status" value="1"/>
</dbReference>
<comment type="catalytic activity">
    <reaction evidence="15 16">
        <text>2 oxidized [cytochrome P450] + NADPH = 2 reduced [cytochrome P450] + NADP(+) + H(+)</text>
        <dbReference type="Rhea" id="RHEA:24040"/>
        <dbReference type="Rhea" id="RHEA-COMP:14627"/>
        <dbReference type="Rhea" id="RHEA-COMP:14628"/>
        <dbReference type="ChEBI" id="CHEBI:15378"/>
        <dbReference type="ChEBI" id="CHEBI:55376"/>
        <dbReference type="ChEBI" id="CHEBI:57783"/>
        <dbReference type="ChEBI" id="CHEBI:58349"/>
        <dbReference type="ChEBI" id="CHEBI:60344"/>
        <dbReference type="EC" id="1.6.2.4"/>
    </reaction>
</comment>
<dbReference type="GO" id="GO:0050660">
    <property type="term" value="F:flavin adenine dinucleotide binding"/>
    <property type="evidence" value="ECO:0007669"/>
    <property type="project" value="TreeGrafter"/>
</dbReference>
<dbReference type="PRINTS" id="PR00463">
    <property type="entry name" value="EP450I"/>
</dbReference>
<dbReference type="Pfam" id="PF00175">
    <property type="entry name" value="NAD_binding_1"/>
    <property type="match status" value="1"/>
</dbReference>
<dbReference type="PANTHER" id="PTHR19384">
    <property type="entry name" value="NITRIC OXIDE SYNTHASE-RELATED"/>
    <property type="match status" value="1"/>
</dbReference>
<sequence>MTHPIPSPRAYPFIGNLLDIDASNPTASLAHLADVYGPIFKIRVPKERLWATNYAVASELFDEKRFQKAVTGPLEQVRNLTGDGLFTAYQGEPAWQLAHRLLMPAFGPLPIKSMFPEMQDIVNQMVLKWARFGPEREIDVADDFTRLTLDSIAICAMGDRFNSFYHEGQHPFVDAMVGTLSGSFARSRRLPLPSSFYAKEDQAYAKDIATCENLAKELLANRRANPTDKKDLLNAMINAEDPKTGERLSDPVIIRNMVTFLIAGHETTSGLLSFLFYLLLETPPAYRKLQEEIDTVVGKRTVTVDDMGKLPYVEACLRETLRLYSTAPAFTLTAKGDQIIDEKYLIKDGQHISVLLSKFHRDPEVYGPDVEAFRPERMYKDAFTNLPPNAWKPFGNGSRACIGRPFAWQEAILAVAVLVQTFQFTKADPNYKLEIQTALTIKPKGFFMKAKPRNADFLDTAAQLGEAPKAKVQAPGVRGKSDVDKSKLQPLEILYGSNTGTCEALAQALASASPDHGFNATVRSLDEGVSSAKKNHPVVIFTASYEGQPPDNAGHFVEWVTSSSNAGIKDVPYAVFGVGNREWAATYQRIPKVVDEALAKIGAKRLVDREECDVAADKVFEKCDDWQEFKLWPALRKQFNVDAPQDAGGLKGLDLSLDTQMRSTILRQDTLIGEVTETKLLTSPGAPRKRHIGIRLPSGTQYRAGDYLAVLPVNPPALVKRVLNRFQLPWDAMITIAESNTTSLPKGMPISAHDTLASLVEIESPVSSRVAASVSKSIPDEKAASELEEKLQKGNLTMSLLDLLEQYPEAQISFAQFLASLPPMRIRQYSISSSPLADPSVATLTYSVIDAPNRSGGKQNFVGICTTYMERLSVGDRMHISLKPSRTGFHLPADDHSAIIMACAGTGLAPFRAFVAERAIKKAHGGEVGPALLFYGLNRPEEDDMYRDEFDAWEKEGVVSVRRAYTFKPEESHGTKFVQERLWHDREDVVDLFRQDAKLYLCGAGVVGQGVEGVMTRIRSEMTGENEETAKQWVQDLKGDRFWSDVFS</sequence>
<evidence type="ECO:0000256" key="15">
    <source>
        <dbReference type="ARBA" id="ARBA00049342"/>
    </source>
</evidence>
<evidence type="ECO:0000259" key="19">
    <source>
        <dbReference type="PROSITE" id="PS51384"/>
    </source>
</evidence>
<evidence type="ECO:0000256" key="6">
    <source>
        <dbReference type="ARBA" id="ARBA00022643"/>
    </source>
</evidence>
<dbReference type="Pfam" id="PF00667">
    <property type="entry name" value="FAD_binding_1"/>
    <property type="match status" value="1"/>
</dbReference>
<dbReference type="EMBL" id="LT882682">
    <property type="protein sequence ID" value="SMY26235.1"/>
    <property type="molecule type" value="Genomic_DNA"/>
</dbReference>
<dbReference type="InterPro" id="IPR001433">
    <property type="entry name" value="OxRdtase_FAD/NAD-bd"/>
</dbReference>
<proteinExistence type="inferred from homology"/>
<dbReference type="InterPro" id="IPR017927">
    <property type="entry name" value="FAD-bd_FR_type"/>
</dbReference>
<dbReference type="InterPro" id="IPR036396">
    <property type="entry name" value="Cyt_P450_sf"/>
</dbReference>
<comment type="similarity">
    <text evidence="2 16">In the N-terminal section; belongs to the cytochrome P450 family.</text>
</comment>
<dbReference type="CDD" id="cd06206">
    <property type="entry name" value="bifunctional_CYPOR"/>
    <property type="match status" value="1"/>
</dbReference>
<dbReference type="InterPro" id="IPR017972">
    <property type="entry name" value="Cyt_P450_CS"/>
</dbReference>
<dbReference type="PROSITE" id="PS51384">
    <property type="entry name" value="FAD_FR"/>
    <property type="match status" value="1"/>
</dbReference>
<dbReference type="EC" id="1.14.14.1" evidence="16"/>
<dbReference type="Pfam" id="PF00258">
    <property type="entry name" value="Flavodoxin_1"/>
    <property type="match status" value="1"/>
</dbReference>
<evidence type="ECO:0000256" key="10">
    <source>
        <dbReference type="ARBA" id="ARBA00022982"/>
    </source>
</evidence>
<dbReference type="InterPro" id="IPR023173">
    <property type="entry name" value="NADPH_Cyt_P450_Rdtase_alpha"/>
</dbReference>
<dbReference type="Gene3D" id="3.40.50.80">
    <property type="entry name" value="Nucleotide-binding domain of ferredoxin-NADP reductase (FNR) module"/>
    <property type="match status" value="1"/>
</dbReference>
<name>A0A1Y6LPJ6_ZYMTR</name>
<comment type="cofactor">
    <cofactor evidence="16">
        <name>FAD</name>
        <dbReference type="ChEBI" id="CHEBI:57692"/>
    </cofactor>
    <cofactor evidence="16">
        <name>FMN</name>
        <dbReference type="ChEBI" id="CHEBI:58210"/>
    </cofactor>
</comment>
<feature type="domain" description="Flavodoxin-like" evidence="18">
    <location>
        <begin position="491"/>
        <end position="631"/>
    </location>
</feature>
<evidence type="ECO:0000256" key="1">
    <source>
        <dbReference type="ARBA" id="ARBA00001971"/>
    </source>
</evidence>
<keyword evidence="12 16" id="KW-0408">Iron</keyword>
<dbReference type="Gene3D" id="1.20.990.10">
    <property type="entry name" value="NADPH-cytochrome p450 Reductase, Chain A, domain 3"/>
    <property type="match status" value="1"/>
</dbReference>
<keyword evidence="3 16" id="KW-0813">Transport</keyword>
<dbReference type="FunFam" id="1.10.630.10:FF:000040">
    <property type="entry name" value="Bifunctional cytochrome P450/NADPH--P450 reductase"/>
    <property type="match status" value="1"/>
</dbReference>
<dbReference type="Gene3D" id="2.40.30.10">
    <property type="entry name" value="Translation factors"/>
    <property type="match status" value="1"/>
</dbReference>
<organism evidence="20 21">
    <name type="scientific">Zymoseptoria tritici ST99CH_1A5</name>
    <dbReference type="NCBI Taxonomy" id="1276529"/>
    <lineage>
        <taxon>Eukaryota</taxon>
        <taxon>Fungi</taxon>
        <taxon>Dikarya</taxon>
        <taxon>Ascomycota</taxon>
        <taxon>Pezizomycotina</taxon>
        <taxon>Dothideomycetes</taxon>
        <taxon>Dothideomycetidae</taxon>
        <taxon>Mycosphaerellales</taxon>
        <taxon>Mycosphaerellaceae</taxon>
        <taxon>Zymoseptoria</taxon>
    </lineage>
</organism>
<dbReference type="PROSITE" id="PS00086">
    <property type="entry name" value="CYTOCHROME_P450"/>
    <property type="match status" value="1"/>
</dbReference>